<keyword evidence="4" id="KW-1185">Reference proteome</keyword>
<dbReference type="PANTHER" id="PTHR16201:SF53">
    <property type="entry name" value="TRANSMEMBRANE PROTEIN 44"/>
    <property type="match status" value="1"/>
</dbReference>
<name>A0A8C5GQM7_GOUWI</name>
<feature type="transmembrane region" description="Helical" evidence="2">
    <location>
        <begin position="72"/>
        <end position="94"/>
    </location>
</feature>
<feature type="transmembrane region" description="Helical" evidence="2">
    <location>
        <begin position="100"/>
        <end position="119"/>
    </location>
</feature>
<reference evidence="3" key="3">
    <citation type="submission" date="2025-09" db="UniProtKB">
        <authorList>
            <consortium name="Ensembl"/>
        </authorList>
    </citation>
    <scope>IDENTIFICATION</scope>
</reference>
<dbReference type="AlphaFoldDB" id="A0A8C5GQM7"/>
<dbReference type="GeneID" id="114462310"/>
<dbReference type="RefSeq" id="XP_028300846.1">
    <property type="nucleotide sequence ID" value="XM_028445045.1"/>
</dbReference>
<feature type="transmembrane region" description="Helical" evidence="2">
    <location>
        <begin position="182"/>
        <end position="199"/>
    </location>
</feature>
<feature type="compositionally biased region" description="Low complexity" evidence="1">
    <location>
        <begin position="406"/>
        <end position="418"/>
    </location>
</feature>
<protein>
    <recommendedName>
        <fullName evidence="5">Transmembrane protein 44</fullName>
    </recommendedName>
</protein>
<keyword evidence="2" id="KW-0812">Transmembrane</keyword>
<dbReference type="CTD" id="93109"/>
<proteinExistence type="predicted"/>
<evidence type="ECO:0000256" key="1">
    <source>
        <dbReference type="SAM" id="MobiDB-lite"/>
    </source>
</evidence>
<feature type="region of interest" description="Disordered" evidence="1">
    <location>
        <begin position="406"/>
        <end position="429"/>
    </location>
</feature>
<accession>A0A8C5GQM7</accession>
<keyword evidence="2" id="KW-1133">Transmembrane helix</keyword>
<evidence type="ECO:0000313" key="4">
    <source>
        <dbReference type="Proteomes" id="UP000694680"/>
    </source>
</evidence>
<dbReference type="Ensembl" id="ENSGWIT00000036502.1">
    <property type="protein sequence ID" value="ENSGWIP00000033522.1"/>
    <property type="gene ID" value="ENSGWIG00000017268.1"/>
</dbReference>
<feature type="transmembrane region" description="Helical" evidence="2">
    <location>
        <begin position="140"/>
        <end position="162"/>
    </location>
</feature>
<reference evidence="3" key="1">
    <citation type="submission" date="2020-06" db="EMBL/GenBank/DDBJ databases">
        <authorList>
            <consortium name="Wellcome Sanger Institute Data Sharing"/>
        </authorList>
    </citation>
    <scope>NUCLEOTIDE SEQUENCE [LARGE SCALE GENOMIC DNA]</scope>
</reference>
<feature type="transmembrane region" description="Helical" evidence="2">
    <location>
        <begin position="38"/>
        <end position="60"/>
    </location>
</feature>
<gene>
    <name evidence="3" type="primary">tmem44</name>
</gene>
<dbReference type="Proteomes" id="UP000694680">
    <property type="component" value="Chromosome 4"/>
</dbReference>
<evidence type="ECO:0000256" key="2">
    <source>
        <dbReference type="SAM" id="Phobius"/>
    </source>
</evidence>
<reference evidence="3" key="2">
    <citation type="submission" date="2025-08" db="UniProtKB">
        <authorList>
            <consortium name="Ensembl"/>
        </authorList>
    </citation>
    <scope>IDENTIFICATION</scope>
</reference>
<organism evidence="3 4">
    <name type="scientific">Gouania willdenowi</name>
    <name type="common">Blunt-snouted clingfish</name>
    <name type="synonym">Lepadogaster willdenowi</name>
    <dbReference type="NCBI Taxonomy" id="441366"/>
    <lineage>
        <taxon>Eukaryota</taxon>
        <taxon>Metazoa</taxon>
        <taxon>Chordata</taxon>
        <taxon>Craniata</taxon>
        <taxon>Vertebrata</taxon>
        <taxon>Euteleostomi</taxon>
        <taxon>Actinopterygii</taxon>
        <taxon>Neopterygii</taxon>
        <taxon>Teleostei</taxon>
        <taxon>Neoteleostei</taxon>
        <taxon>Acanthomorphata</taxon>
        <taxon>Ovalentaria</taxon>
        <taxon>Blenniimorphae</taxon>
        <taxon>Blenniiformes</taxon>
        <taxon>Gobiesocoidei</taxon>
        <taxon>Gobiesocidae</taxon>
        <taxon>Gobiesocinae</taxon>
        <taxon>Gouania</taxon>
    </lineage>
</organism>
<dbReference type="GO" id="GO:0016020">
    <property type="term" value="C:membrane"/>
    <property type="evidence" value="ECO:0007669"/>
    <property type="project" value="TreeGrafter"/>
</dbReference>
<keyword evidence="2" id="KW-0472">Membrane</keyword>
<dbReference type="OrthoDB" id="8048523at2759"/>
<feature type="transmembrane region" description="Helical" evidence="2">
    <location>
        <begin position="252"/>
        <end position="273"/>
    </location>
</feature>
<feature type="transmembrane region" description="Helical" evidence="2">
    <location>
        <begin position="220"/>
        <end position="240"/>
    </location>
</feature>
<sequence length="429" mass="47821">MEKNAWIGESSGSFMTGFVAFCVKGVPVCFTPEAEKKVCLSLCLTFISALLFLLSSLLVVCQRCQYGGEYPVFYSFLGNLCSTVGAILSQQLYIQVLKSSFTAAVDALSCILHIMQVFLCWNSQTGVRLWMMRQRRRQHLVAVSLFLVVAGSFLKLIHAPVFRPIGGRRLLNVSSGTPITDYTEILGYILGLLALLISCTSRLPPLCRVYRGHRLTNTHVLSGMLGLLAEAIYIAALLHYNTGLKFLLRVMPWFLSSAGCVIIELLILFIHWFTRGNEQQLSAETESLLGESGVMKGDGNHKTSSLAQMKTKPIHKITEMGRYMDISFRPSKKNNLKIRPLNPMVQMIHRNCPTDTSFDSSEVSSDLEWDFEVTQAHWKKTKQEENEFLLQEWITNPQPFTVCTCSSSGHGSKTHSGTGENGPASSLNK</sequence>
<evidence type="ECO:0000313" key="3">
    <source>
        <dbReference type="Ensembl" id="ENSGWIP00000033522.1"/>
    </source>
</evidence>
<dbReference type="PANTHER" id="PTHR16201">
    <property type="entry name" value="SEVEN TRANSMEMBRANE PROTEIN 1-RELATED"/>
    <property type="match status" value="1"/>
</dbReference>
<evidence type="ECO:0008006" key="5">
    <source>
        <dbReference type="Google" id="ProtNLM"/>
    </source>
</evidence>
<dbReference type="InterPro" id="IPR051415">
    <property type="entry name" value="LAAT-1"/>
</dbReference>
<dbReference type="GO" id="GO:0015174">
    <property type="term" value="F:basic amino acid transmembrane transporter activity"/>
    <property type="evidence" value="ECO:0007669"/>
    <property type="project" value="TreeGrafter"/>
</dbReference>